<dbReference type="PROSITE" id="PS51257">
    <property type="entry name" value="PROKAR_LIPOPROTEIN"/>
    <property type="match status" value="1"/>
</dbReference>
<keyword evidence="3" id="KW-1185">Reference proteome</keyword>
<dbReference type="AlphaFoldDB" id="A0A938YI98"/>
<evidence type="ECO:0000256" key="1">
    <source>
        <dbReference type="SAM" id="SignalP"/>
    </source>
</evidence>
<sequence>MDRRSPSRLLRLTGAAALVLALSACQAPRPDVTFYGNRTAVESGYTLWCSPNQDRTQFECDQPHGPDGEARLSLRPGQSVQINVPDAIAEQPWLATFVYRTADGEQLQGRSEVLDDHDLSYTLTPIESGDQLLRVEVVTGFEVGPQTTADPNSTGFDIGATRSWVLTVDPSA</sequence>
<keyword evidence="1" id="KW-0732">Signal</keyword>
<dbReference type="InterPro" id="IPR024495">
    <property type="entry name" value="DUF2771"/>
</dbReference>
<reference evidence="2" key="1">
    <citation type="submission" date="2021-01" db="EMBL/GenBank/DDBJ databases">
        <title>KCTC 19127 draft genome.</title>
        <authorList>
            <person name="An D."/>
        </authorList>
    </citation>
    <scope>NUCLEOTIDE SEQUENCE</scope>
    <source>
        <strain evidence="2">KCTC 19127</strain>
    </source>
</reference>
<protein>
    <submittedName>
        <fullName evidence="2">DUF2771 family protein</fullName>
    </submittedName>
</protein>
<dbReference type="Proteomes" id="UP000663801">
    <property type="component" value="Unassembled WGS sequence"/>
</dbReference>
<organism evidence="2 3">
    <name type="scientific">Nakamurella flavida</name>
    <dbReference type="NCBI Taxonomy" id="363630"/>
    <lineage>
        <taxon>Bacteria</taxon>
        <taxon>Bacillati</taxon>
        <taxon>Actinomycetota</taxon>
        <taxon>Actinomycetes</taxon>
        <taxon>Nakamurellales</taxon>
        <taxon>Nakamurellaceae</taxon>
        <taxon>Nakamurella</taxon>
    </lineage>
</organism>
<feature type="chain" id="PRO_5038424638" evidence="1">
    <location>
        <begin position="28"/>
        <end position="172"/>
    </location>
</feature>
<dbReference type="Pfam" id="PF10969">
    <property type="entry name" value="DUF2771"/>
    <property type="match status" value="1"/>
</dbReference>
<gene>
    <name evidence="2" type="ORF">JL107_04055</name>
</gene>
<evidence type="ECO:0000313" key="2">
    <source>
        <dbReference type="EMBL" id="MBM9475614.1"/>
    </source>
</evidence>
<dbReference type="RefSeq" id="WP_205255721.1">
    <property type="nucleotide sequence ID" value="NZ_BAAAPV010000002.1"/>
</dbReference>
<feature type="signal peptide" evidence="1">
    <location>
        <begin position="1"/>
        <end position="27"/>
    </location>
</feature>
<comment type="caution">
    <text evidence="2">The sequence shown here is derived from an EMBL/GenBank/DDBJ whole genome shotgun (WGS) entry which is preliminary data.</text>
</comment>
<accession>A0A938YI98</accession>
<name>A0A938YI98_9ACTN</name>
<proteinExistence type="predicted"/>
<evidence type="ECO:0000313" key="3">
    <source>
        <dbReference type="Proteomes" id="UP000663801"/>
    </source>
</evidence>
<dbReference type="EMBL" id="JAERWL010000005">
    <property type="protein sequence ID" value="MBM9475614.1"/>
    <property type="molecule type" value="Genomic_DNA"/>
</dbReference>